<dbReference type="AlphaFoldDB" id="A0AA92C3B0"/>
<comment type="caution">
    <text evidence="2">The sequence shown here is derived from an EMBL/GenBank/DDBJ whole genome shotgun (WGS) entry which is preliminary data.</text>
</comment>
<protein>
    <submittedName>
        <fullName evidence="2">Uncharacterized protein</fullName>
    </submittedName>
</protein>
<evidence type="ECO:0000313" key="2">
    <source>
        <dbReference type="EMBL" id="PVE54117.1"/>
    </source>
</evidence>
<accession>A0AA92C3B0</accession>
<dbReference type="Proteomes" id="UP000244335">
    <property type="component" value="Unassembled WGS sequence"/>
</dbReference>
<evidence type="ECO:0000256" key="1">
    <source>
        <dbReference type="SAM" id="MobiDB-lite"/>
    </source>
</evidence>
<evidence type="ECO:0000313" key="3">
    <source>
        <dbReference type="Proteomes" id="UP000244335"/>
    </source>
</evidence>
<reference evidence="2 3" key="1">
    <citation type="submission" date="2018-04" db="EMBL/GenBank/DDBJ databases">
        <authorList>
            <person name="Hagen T."/>
        </authorList>
    </citation>
    <scope>NUCLEOTIDE SEQUENCE [LARGE SCALE GENOMIC DNA]</scope>
    <source>
        <strain evidence="2 3">TPD7009</strain>
    </source>
</reference>
<organism evidence="2 3">
    <name type="scientific">Rhizobium rhizogenes</name>
    <name type="common">Agrobacterium rhizogenes</name>
    <dbReference type="NCBI Taxonomy" id="359"/>
    <lineage>
        <taxon>Bacteria</taxon>
        <taxon>Pseudomonadati</taxon>
        <taxon>Pseudomonadota</taxon>
        <taxon>Alphaproteobacteria</taxon>
        <taxon>Hyphomicrobiales</taxon>
        <taxon>Rhizobiaceae</taxon>
        <taxon>Rhizobium/Agrobacterium group</taxon>
        <taxon>Rhizobium</taxon>
    </lineage>
</organism>
<sequence length="86" mass="9385">MAYNAKPGDVCLFENEKAGHETAPDHRGYFIADRDIKAGEKVEFALWAGRSNSLRSFSGRLSAHKSAVSPQPEPVDLFGNPVKPKA</sequence>
<proteinExistence type="predicted"/>
<dbReference type="EMBL" id="QDFR01000003">
    <property type="protein sequence ID" value="PVE54117.1"/>
    <property type="molecule type" value="Genomic_DNA"/>
</dbReference>
<feature type="region of interest" description="Disordered" evidence="1">
    <location>
        <begin position="64"/>
        <end position="86"/>
    </location>
</feature>
<gene>
    <name evidence="2" type="ORF">DC430_12840</name>
</gene>
<name>A0AA92C3B0_RHIRH</name>
<dbReference type="RefSeq" id="WP_116493165.1">
    <property type="nucleotide sequence ID" value="NZ_QDFR01000003.1"/>
</dbReference>